<dbReference type="GO" id="GO:0003700">
    <property type="term" value="F:DNA-binding transcription factor activity"/>
    <property type="evidence" value="ECO:0007669"/>
    <property type="project" value="InterPro"/>
</dbReference>
<keyword evidence="2" id="KW-0238">DNA-binding</keyword>
<dbReference type="PROSITE" id="PS01124">
    <property type="entry name" value="HTH_ARAC_FAMILY_2"/>
    <property type="match status" value="1"/>
</dbReference>
<dbReference type="Proteomes" id="UP000250642">
    <property type="component" value="Unassembled WGS sequence"/>
</dbReference>
<dbReference type="AlphaFoldDB" id="A0A329QKN7"/>
<name>A0A329QKN7_9BACL</name>
<keyword evidence="1" id="KW-0805">Transcription regulation</keyword>
<dbReference type="PRINTS" id="PR00032">
    <property type="entry name" value="HTHARAC"/>
</dbReference>
<dbReference type="SMART" id="SM00342">
    <property type="entry name" value="HTH_ARAC"/>
    <property type="match status" value="1"/>
</dbReference>
<comment type="caution">
    <text evidence="5">The sequence shown here is derived from an EMBL/GenBank/DDBJ whole genome shotgun (WGS) entry which is preliminary data.</text>
</comment>
<dbReference type="InterPro" id="IPR009057">
    <property type="entry name" value="Homeodomain-like_sf"/>
</dbReference>
<sequence length="276" mass="32516">MNIEQLFFHILYCNSRKPKELRTFSNKGVRTLQHHELIFITGGKAEITIDSKRYSIQEGVLIYLQPDVPHLIEIDFKNPISFFSVHFSYVRIEQNDNTWTVNNDVEVFPLPAVQQLQDYYQLEEVFKHMVETWYTKLPGYEFSTKSLLQQLIIAIGQNVKKRHRNYATSLKVEKIINYMNQHLHRKITLTELSELVQLSAPYLSRAFKEITGYSIIEFFNKLKMDKAKEIILEGNNKVKEVAQLLGYTDEFYFSRLFKQLEGMSPTEFYSKNVHGV</sequence>
<dbReference type="Pfam" id="PF12833">
    <property type="entry name" value="HTH_18"/>
    <property type="match status" value="1"/>
</dbReference>
<evidence type="ECO:0000259" key="4">
    <source>
        <dbReference type="PROSITE" id="PS01124"/>
    </source>
</evidence>
<evidence type="ECO:0000313" key="6">
    <source>
        <dbReference type="Proteomes" id="UP000250642"/>
    </source>
</evidence>
<dbReference type="SUPFAM" id="SSF51215">
    <property type="entry name" value="Regulatory protein AraC"/>
    <property type="match status" value="1"/>
</dbReference>
<accession>A0A329QKN7</accession>
<dbReference type="Gene3D" id="2.60.120.10">
    <property type="entry name" value="Jelly Rolls"/>
    <property type="match status" value="1"/>
</dbReference>
<dbReference type="PANTHER" id="PTHR43280">
    <property type="entry name" value="ARAC-FAMILY TRANSCRIPTIONAL REGULATOR"/>
    <property type="match status" value="1"/>
</dbReference>
<evidence type="ECO:0000256" key="3">
    <source>
        <dbReference type="ARBA" id="ARBA00023163"/>
    </source>
</evidence>
<dbReference type="InterPro" id="IPR003313">
    <property type="entry name" value="AraC-bd"/>
</dbReference>
<dbReference type="InterPro" id="IPR020449">
    <property type="entry name" value="Tscrpt_reg_AraC-type_HTH"/>
</dbReference>
<dbReference type="InterPro" id="IPR014710">
    <property type="entry name" value="RmlC-like_jellyroll"/>
</dbReference>
<dbReference type="RefSeq" id="WP_113054976.1">
    <property type="nucleotide sequence ID" value="NZ_CP175536.1"/>
</dbReference>
<dbReference type="PROSITE" id="PS00041">
    <property type="entry name" value="HTH_ARAC_FAMILY_1"/>
    <property type="match status" value="1"/>
</dbReference>
<feature type="domain" description="HTH araC/xylS-type" evidence="4">
    <location>
        <begin position="173"/>
        <end position="271"/>
    </location>
</feature>
<dbReference type="Gene3D" id="1.10.10.60">
    <property type="entry name" value="Homeodomain-like"/>
    <property type="match status" value="2"/>
</dbReference>
<proteinExistence type="predicted"/>
<dbReference type="InterPro" id="IPR037923">
    <property type="entry name" value="HTH-like"/>
</dbReference>
<protein>
    <submittedName>
        <fullName evidence="5">AraC family transcriptional regulator</fullName>
    </submittedName>
</protein>
<evidence type="ECO:0000313" key="5">
    <source>
        <dbReference type="EMBL" id="RAW13007.1"/>
    </source>
</evidence>
<dbReference type="InterPro" id="IPR018060">
    <property type="entry name" value="HTH_AraC"/>
</dbReference>
<organism evidence="5 6">
    <name type="scientific">Paenibacillus taichungensis</name>
    <dbReference type="NCBI Taxonomy" id="484184"/>
    <lineage>
        <taxon>Bacteria</taxon>
        <taxon>Bacillati</taxon>
        <taxon>Bacillota</taxon>
        <taxon>Bacilli</taxon>
        <taxon>Bacillales</taxon>
        <taxon>Paenibacillaceae</taxon>
        <taxon>Paenibacillus</taxon>
    </lineage>
</organism>
<dbReference type="GO" id="GO:0043565">
    <property type="term" value="F:sequence-specific DNA binding"/>
    <property type="evidence" value="ECO:0007669"/>
    <property type="project" value="InterPro"/>
</dbReference>
<reference evidence="5 6" key="1">
    <citation type="submission" date="2018-04" db="EMBL/GenBank/DDBJ databases">
        <title>Paenibacillus taichungensis Genome sequencing and assembly.</title>
        <authorList>
            <person name="Xu J."/>
            <person name="Rensing C."/>
            <person name="Mazhar H.S."/>
        </authorList>
    </citation>
    <scope>NUCLEOTIDE SEQUENCE [LARGE SCALE GENOMIC DNA]</scope>
    <source>
        <strain evidence="5 6">NC1</strain>
    </source>
</reference>
<keyword evidence="3" id="KW-0804">Transcription</keyword>
<dbReference type="PANTHER" id="PTHR43280:SF30">
    <property type="entry name" value="MMSAB OPERON REGULATORY PROTEIN"/>
    <property type="match status" value="1"/>
</dbReference>
<evidence type="ECO:0000256" key="2">
    <source>
        <dbReference type="ARBA" id="ARBA00023125"/>
    </source>
</evidence>
<dbReference type="SUPFAM" id="SSF46689">
    <property type="entry name" value="Homeodomain-like"/>
    <property type="match status" value="2"/>
</dbReference>
<gene>
    <name evidence="5" type="ORF">DC345_22295</name>
</gene>
<dbReference type="InterPro" id="IPR018062">
    <property type="entry name" value="HTH_AraC-typ_CS"/>
</dbReference>
<evidence type="ECO:0000256" key="1">
    <source>
        <dbReference type="ARBA" id="ARBA00023015"/>
    </source>
</evidence>
<dbReference type="EMBL" id="QEVW01000014">
    <property type="protein sequence ID" value="RAW13007.1"/>
    <property type="molecule type" value="Genomic_DNA"/>
</dbReference>
<dbReference type="Pfam" id="PF02311">
    <property type="entry name" value="AraC_binding"/>
    <property type="match status" value="1"/>
</dbReference>